<name>A0A2R6BBY7_9ARCH</name>
<sequence length="87" mass="9695">MWTTPPSRAEGASRINAPPRLPFFSPKEGWWGGIGRSSAGRRTRERGGTHPDLFRRTKEAFTRGRCCRLVQLKPFYPAPGTPTPGTL</sequence>
<proteinExistence type="predicted"/>
<dbReference type="EMBL" id="NEXH01000004">
    <property type="protein sequence ID" value="PSN96147.1"/>
    <property type="molecule type" value="Genomic_DNA"/>
</dbReference>
<evidence type="ECO:0000256" key="1">
    <source>
        <dbReference type="SAM" id="MobiDB-lite"/>
    </source>
</evidence>
<comment type="caution">
    <text evidence="3">The sequence shown here is derived from an EMBL/GenBank/DDBJ whole genome shotgun (WGS) entry which is preliminary data.</text>
</comment>
<evidence type="ECO:0000313" key="2">
    <source>
        <dbReference type="EMBL" id="PSN94618.1"/>
    </source>
</evidence>
<feature type="region of interest" description="Disordered" evidence="1">
    <location>
        <begin position="1"/>
        <end position="20"/>
    </location>
</feature>
<accession>A0A2R6BBY7</accession>
<protein>
    <submittedName>
        <fullName evidence="3">Uncharacterized protein</fullName>
    </submittedName>
</protein>
<dbReference type="AlphaFoldDB" id="A0A2R6BBY7"/>
<evidence type="ECO:0000313" key="4">
    <source>
        <dbReference type="Proteomes" id="UP000241284"/>
    </source>
</evidence>
<dbReference type="EMBL" id="NEXH01000021">
    <property type="protein sequence ID" value="PSN94618.1"/>
    <property type="molecule type" value="Genomic_DNA"/>
</dbReference>
<gene>
    <name evidence="3" type="ORF">B9Q06_03455</name>
    <name evidence="2" type="ORF">B9Q06_08550</name>
</gene>
<dbReference type="Proteomes" id="UP000241284">
    <property type="component" value="Unassembled WGS sequence"/>
</dbReference>
<evidence type="ECO:0000313" key="3">
    <source>
        <dbReference type="EMBL" id="PSN96147.1"/>
    </source>
</evidence>
<reference evidence="3 4" key="1">
    <citation type="submission" date="2017-04" db="EMBL/GenBank/DDBJ databases">
        <title>Novel microbial lineages endemic to geothermal iron-oxide mats fill important gaps in the evolutionary history of Archaea.</title>
        <authorList>
            <person name="Jay Z.J."/>
            <person name="Beam J.P."/>
            <person name="Dlakic M."/>
            <person name="Rusch D.B."/>
            <person name="Kozubal M.A."/>
            <person name="Inskeep W.P."/>
        </authorList>
    </citation>
    <scope>NUCLEOTIDE SEQUENCE [LARGE SCALE GENOMIC DNA]</scope>
    <source>
        <strain evidence="3">ECH_B_2</strain>
    </source>
</reference>
<feature type="region of interest" description="Disordered" evidence="1">
    <location>
        <begin position="32"/>
        <end position="52"/>
    </location>
</feature>
<organism evidence="3 4">
    <name type="scientific">Candidatus Marsarchaeota G2 archaeon ECH_B_2</name>
    <dbReference type="NCBI Taxonomy" id="1978160"/>
    <lineage>
        <taxon>Archaea</taxon>
        <taxon>Candidatus Marsarchaeota</taxon>
        <taxon>Candidatus Marsarchaeota group 2</taxon>
    </lineage>
</organism>